<dbReference type="Proteomes" id="UP000624709">
    <property type="component" value="Unassembled WGS sequence"/>
</dbReference>
<evidence type="ECO:0000313" key="2">
    <source>
        <dbReference type="EMBL" id="GIE68239.1"/>
    </source>
</evidence>
<sequence length="39" mass="4494">MFPLFGWGIGVAFHIWDVFVGSEPSEEAIRAETDRLEKR</sequence>
<dbReference type="Pfam" id="PF13239">
    <property type="entry name" value="2TM"/>
    <property type="match status" value="1"/>
</dbReference>
<dbReference type="EMBL" id="BOMS01000057">
    <property type="protein sequence ID" value="GIE68239.1"/>
    <property type="molecule type" value="Genomic_DNA"/>
</dbReference>
<reference evidence="2 3" key="1">
    <citation type="submission" date="2021-01" db="EMBL/GenBank/DDBJ databases">
        <title>Whole genome shotgun sequence of Actinoplanes palleronii NBRC 14916.</title>
        <authorList>
            <person name="Komaki H."/>
            <person name="Tamura T."/>
        </authorList>
    </citation>
    <scope>NUCLEOTIDE SEQUENCE [LARGE SCALE GENOMIC DNA]</scope>
    <source>
        <strain evidence="2 3">NBRC 14916</strain>
    </source>
</reference>
<name>A0ABQ4BC16_9ACTN</name>
<keyword evidence="3" id="KW-1185">Reference proteome</keyword>
<dbReference type="InterPro" id="IPR025698">
    <property type="entry name" value="2TM_dom"/>
</dbReference>
<gene>
    <name evidence="2" type="ORF">Apa02nite_043470</name>
</gene>
<evidence type="ECO:0000259" key="1">
    <source>
        <dbReference type="Pfam" id="PF13239"/>
    </source>
</evidence>
<organism evidence="2 3">
    <name type="scientific">Actinoplanes palleronii</name>
    <dbReference type="NCBI Taxonomy" id="113570"/>
    <lineage>
        <taxon>Bacteria</taxon>
        <taxon>Bacillati</taxon>
        <taxon>Actinomycetota</taxon>
        <taxon>Actinomycetes</taxon>
        <taxon>Micromonosporales</taxon>
        <taxon>Micromonosporaceae</taxon>
        <taxon>Actinoplanes</taxon>
    </lineage>
</organism>
<accession>A0ABQ4BC16</accession>
<feature type="domain" description="2TM" evidence="1">
    <location>
        <begin position="2"/>
        <end position="30"/>
    </location>
</feature>
<evidence type="ECO:0000313" key="3">
    <source>
        <dbReference type="Proteomes" id="UP000624709"/>
    </source>
</evidence>
<protein>
    <recommendedName>
        <fullName evidence="1">2TM domain-containing protein</fullName>
    </recommendedName>
</protein>
<comment type="caution">
    <text evidence="2">The sequence shown here is derived from an EMBL/GenBank/DDBJ whole genome shotgun (WGS) entry which is preliminary data.</text>
</comment>
<proteinExistence type="predicted"/>